<dbReference type="Pfam" id="PF13344">
    <property type="entry name" value="Hydrolase_6"/>
    <property type="match status" value="1"/>
</dbReference>
<dbReference type="KEGG" id="mvd:AWU67_08635"/>
<reference evidence="2" key="2">
    <citation type="submission" date="2016-01" db="EMBL/GenBank/DDBJ databases">
        <title>First complete genome sequence of a species in the genus Microterricola, an extremophilic cold active enzyme producing strain ERGS5:02 isolated from Sikkim Himalaya.</title>
        <authorList>
            <person name="Kumar R."/>
            <person name="Singh D."/>
            <person name="Swarnkar M.K."/>
        </authorList>
    </citation>
    <scope>NUCLEOTIDE SEQUENCE [LARGE SCALE GENOMIC DNA]</scope>
    <source>
        <strain evidence="2">ERGS5:02</strain>
    </source>
</reference>
<dbReference type="NCBIfam" id="TIGR01460">
    <property type="entry name" value="HAD-SF-IIA"/>
    <property type="match status" value="1"/>
</dbReference>
<dbReference type="InterPro" id="IPR006357">
    <property type="entry name" value="HAD-SF_hydro_IIA"/>
</dbReference>
<dbReference type="PANTHER" id="PTHR19288:SF95">
    <property type="entry name" value="D-GLYCEROL 3-PHOSPHATE PHOSPHATASE"/>
    <property type="match status" value="1"/>
</dbReference>
<proteinExistence type="predicted"/>
<name>A0A120I152_9MICO</name>
<protein>
    <submittedName>
        <fullName evidence="1">Haloacid dehalogenase</fullName>
    </submittedName>
</protein>
<reference evidence="1 2" key="1">
    <citation type="journal article" date="2016" name="J. Biotechnol.">
        <title>First complete genome sequence of a species in the genus Microterricola, an extremophilic cold active enzyme producing bacterial strain ERGS5:02 isolated from Sikkim Himalaya.</title>
        <authorList>
            <person name="Himanshu"/>
            <person name="Swarnkar M.K."/>
            <person name="Singh D."/>
            <person name="Kumar R."/>
        </authorList>
    </citation>
    <scope>NUCLEOTIDE SEQUENCE [LARGE SCALE GENOMIC DNA]</scope>
    <source>
        <strain evidence="1 2">ERGS5:02</strain>
    </source>
</reference>
<evidence type="ECO:0000313" key="2">
    <source>
        <dbReference type="Proteomes" id="UP000058305"/>
    </source>
</evidence>
<dbReference type="OrthoDB" id="3400930at2"/>
<dbReference type="Gene3D" id="3.40.50.1000">
    <property type="entry name" value="HAD superfamily/HAD-like"/>
    <property type="match status" value="2"/>
</dbReference>
<dbReference type="EMBL" id="CP014145">
    <property type="protein sequence ID" value="AMB58923.1"/>
    <property type="molecule type" value="Genomic_DNA"/>
</dbReference>
<organism evidence="1 2">
    <name type="scientific">Microterricola viridarii</name>
    <dbReference type="NCBI Taxonomy" id="412690"/>
    <lineage>
        <taxon>Bacteria</taxon>
        <taxon>Bacillati</taxon>
        <taxon>Actinomycetota</taxon>
        <taxon>Actinomycetes</taxon>
        <taxon>Micrococcales</taxon>
        <taxon>Microbacteriaceae</taxon>
        <taxon>Microterricola</taxon>
    </lineage>
</organism>
<dbReference type="GO" id="GO:0005737">
    <property type="term" value="C:cytoplasm"/>
    <property type="evidence" value="ECO:0007669"/>
    <property type="project" value="TreeGrafter"/>
</dbReference>
<dbReference type="Proteomes" id="UP000058305">
    <property type="component" value="Chromosome"/>
</dbReference>
<dbReference type="GO" id="GO:0016791">
    <property type="term" value="F:phosphatase activity"/>
    <property type="evidence" value="ECO:0007669"/>
    <property type="project" value="TreeGrafter"/>
</dbReference>
<dbReference type="InterPro" id="IPR036412">
    <property type="entry name" value="HAD-like_sf"/>
</dbReference>
<dbReference type="PANTHER" id="PTHR19288">
    <property type="entry name" value="4-NITROPHENYLPHOSPHATASE-RELATED"/>
    <property type="match status" value="1"/>
</dbReference>
<sequence length="360" mass="37048">MALFRRRSSQVAAATPLDGVDVLLADLDGVVYAGPKAIPHAVESLNRAAEALRVGYITNNASRSDASVAEHLSELGLSVQADDVVTSPQAAMRLLTGLIEPGALVLVVGGDGLVVEVEKAGFRVTRSADDLPAAVVQGFAPDVGWAQLAEAAFALAPTGPGADIPWVATNTDWTIPVARGIAPGNGTLVSAVHTAVGRLPLVAGKPEVPIFEVARERFSASNALFIGDRLDTDILGANRAGMTSLLVLTGIDKAKQALAAGADMRPRFILSDLRQLHEPYPETMLSADGTQATVNAASVRLRGNDVQIVKAGDGGIDLLRAACAVIWGSGRAIYGLNVPEELYADGAGVALSAAGSNVAV</sequence>
<dbReference type="Pfam" id="PF13242">
    <property type="entry name" value="Hydrolase_like"/>
    <property type="match status" value="1"/>
</dbReference>
<evidence type="ECO:0000313" key="1">
    <source>
        <dbReference type="EMBL" id="AMB58923.1"/>
    </source>
</evidence>
<dbReference type="InterPro" id="IPR023214">
    <property type="entry name" value="HAD_sf"/>
</dbReference>
<dbReference type="AlphaFoldDB" id="A0A120I152"/>
<dbReference type="RefSeq" id="WP_067227936.1">
    <property type="nucleotide sequence ID" value="NZ_CP014145.1"/>
</dbReference>
<keyword evidence="2" id="KW-1185">Reference proteome</keyword>
<gene>
    <name evidence="1" type="ORF">AWU67_08635</name>
</gene>
<accession>A0A120I152</accession>
<dbReference type="SUPFAM" id="SSF56784">
    <property type="entry name" value="HAD-like"/>
    <property type="match status" value="1"/>
</dbReference>